<dbReference type="PANTHER" id="PTHR43179">
    <property type="entry name" value="RHAMNOSYLTRANSFERASE WBBL"/>
    <property type="match status" value="1"/>
</dbReference>
<evidence type="ECO:0000313" key="7">
    <source>
        <dbReference type="EMBL" id="RAN95681.1"/>
    </source>
</evidence>
<reference evidence="7 10" key="2">
    <citation type="submission" date="2018-03" db="EMBL/GenBank/DDBJ databases">
        <title>Genomic framework for the identification of Micromonospora saelicesensis and Micromonospora noduli.</title>
        <authorList>
            <person name="Riesco R."/>
            <person name="Trujillo M.E."/>
        </authorList>
    </citation>
    <scope>NUCLEOTIDE SEQUENCE [LARGE SCALE GENOMIC DNA]</scope>
    <source>
        <strain evidence="7 10">GAR05</strain>
    </source>
</reference>
<dbReference type="CDD" id="cd04186">
    <property type="entry name" value="GT_2_like_c"/>
    <property type="match status" value="1"/>
</dbReference>
<evidence type="ECO:0000313" key="9">
    <source>
        <dbReference type="Proteomes" id="UP000198864"/>
    </source>
</evidence>
<protein>
    <submittedName>
        <fullName evidence="8">Glycosyltransferase, GT2 family</fullName>
    </submittedName>
</protein>
<keyword evidence="5" id="KW-1133">Transmembrane helix</keyword>
<evidence type="ECO:0000256" key="2">
    <source>
        <dbReference type="ARBA" id="ARBA00006739"/>
    </source>
</evidence>
<keyword evidence="4 8" id="KW-0808">Transferase</keyword>
<dbReference type="RefSeq" id="WP_091408665.1">
    <property type="nucleotide sequence ID" value="NZ_FMCR01000009.1"/>
</dbReference>
<organism evidence="8 9">
    <name type="scientific">Micromonospora saelicesensis</name>
    <dbReference type="NCBI Taxonomy" id="285676"/>
    <lineage>
        <taxon>Bacteria</taxon>
        <taxon>Bacillati</taxon>
        <taxon>Actinomycetota</taxon>
        <taxon>Actinomycetes</taxon>
        <taxon>Micromonosporales</taxon>
        <taxon>Micromonosporaceae</taxon>
        <taxon>Micromonospora</taxon>
    </lineage>
</organism>
<evidence type="ECO:0000313" key="10">
    <source>
        <dbReference type="Proteomes" id="UP000249334"/>
    </source>
</evidence>
<evidence type="ECO:0000256" key="1">
    <source>
        <dbReference type="ARBA" id="ARBA00004776"/>
    </source>
</evidence>
<dbReference type="Pfam" id="PF00535">
    <property type="entry name" value="Glycos_transf_2"/>
    <property type="match status" value="1"/>
</dbReference>
<sequence length="342" mass="37200">MTRPQVTAVMLAYGAEPYLVNAARAILASTDVDIELVVVDNGCTGDGIDIVKGFPQVRVVRPEQNTGYSGGCRIGAAEATGDWLAFVNSDAIVAPDALAKTVAVAAEPGVGAAMASIRLADTPELINTSGNPLHFTGLSWAGGNGEPASAHAARTRVPSLSGCCFVISRQRWQELDGFAAEYFAYHEDTELSLRLWQRGLRLEYVPDAVVRHHYEFSRNDLKLYLVERNRLVTLLTAYQTRTLVVLAPMLLLTEAAMLAAALAGGWTRQKTRGWGWLWRNRSWVGARRRQLQAERTVPDGVIAELMTARVAPSNVDSPPGMGVFNAVAAGYWALARPLLQRR</sequence>
<dbReference type="Gene3D" id="3.90.550.10">
    <property type="entry name" value="Spore Coat Polysaccharide Biosynthesis Protein SpsA, Chain A"/>
    <property type="match status" value="1"/>
</dbReference>
<keyword evidence="5" id="KW-0812">Transmembrane</keyword>
<dbReference type="SUPFAM" id="SSF53448">
    <property type="entry name" value="Nucleotide-diphospho-sugar transferases"/>
    <property type="match status" value="1"/>
</dbReference>
<dbReference type="AlphaFoldDB" id="A0A1C5ABH8"/>
<dbReference type="STRING" id="285676.GA0070561_6613"/>
<dbReference type="Proteomes" id="UP000249334">
    <property type="component" value="Unassembled WGS sequence"/>
</dbReference>
<feature type="transmembrane region" description="Helical" evidence="5">
    <location>
        <begin position="243"/>
        <end position="263"/>
    </location>
</feature>
<comment type="pathway">
    <text evidence="1">Cell wall biogenesis; cell wall polysaccharide biosynthesis.</text>
</comment>
<dbReference type="InterPro" id="IPR001173">
    <property type="entry name" value="Glyco_trans_2-like"/>
</dbReference>
<evidence type="ECO:0000256" key="3">
    <source>
        <dbReference type="ARBA" id="ARBA00022676"/>
    </source>
</evidence>
<dbReference type="EMBL" id="PXXW01000034">
    <property type="protein sequence ID" value="RAN95681.1"/>
    <property type="molecule type" value="Genomic_DNA"/>
</dbReference>
<dbReference type="Proteomes" id="UP000198864">
    <property type="component" value="Unassembled WGS sequence"/>
</dbReference>
<evidence type="ECO:0000256" key="5">
    <source>
        <dbReference type="SAM" id="Phobius"/>
    </source>
</evidence>
<keyword evidence="5" id="KW-0472">Membrane</keyword>
<reference evidence="8 9" key="1">
    <citation type="submission" date="2016-06" db="EMBL/GenBank/DDBJ databases">
        <authorList>
            <person name="Kjaerup R.B."/>
            <person name="Dalgaard T.S."/>
            <person name="Juul-Madsen H.R."/>
        </authorList>
    </citation>
    <scope>NUCLEOTIDE SEQUENCE [LARGE SCALE GENOMIC DNA]</scope>
    <source>
        <strain evidence="8 9">DSM 44871</strain>
    </source>
</reference>
<keyword evidence="3" id="KW-0328">Glycosyltransferase</keyword>
<dbReference type="EMBL" id="FMCR01000009">
    <property type="protein sequence ID" value="SCF42567.1"/>
    <property type="molecule type" value="Genomic_DNA"/>
</dbReference>
<evidence type="ECO:0000259" key="6">
    <source>
        <dbReference type="Pfam" id="PF00535"/>
    </source>
</evidence>
<evidence type="ECO:0000313" key="8">
    <source>
        <dbReference type="EMBL" id="SCF42567.1"/>
    </source>
</evidence>
<dbReference type="PANTHER" id="PTHR43179:SF12">
    <property type="entry name" value="GALACTOFURANOSYLTRANSFERASE GLFT2"/>
    <property type="match status" value="1"/>
</dbReference>
<dbReference type="GO" id="GO:0016757">
    <property type="term" value="F:glycosyltransferase activity"/>
    <property type="evidence" value="ECO:0007669"/>
    <property type="project" value="UniProtKB-KW"/>
</dbReference>
<feature type="domain" description="Glycosyltransferase 2-like" evidence="6">
    <location>
        <begin position="8"/>
        <end position="169"/>
    </location>
</feature>
<keyword evidence="10" id="KW-1185">Reference proteome</keyword>
<name>A0A1C5ABH8_9ACTN</name>
<accession>A0A1C5ABH8</accession>
<dbReference type="InterPro" id="IPR029044">
    <property type="entry name" value="Nucleotide-diphossugar_trans"/>
</dbReference>
<comment type="similarity">
    <text evidence="2">Belongs to the glycosyltransferase 2 family.</text>
</comment>
<proteinExistence type="inferred from homology"/>
<gene>
    <name evidence="8" type="ORF">GA0070561_6613</name>
    <name evidence="7" type="ORF">GAR05_04346</name>
</gene>
<evidence type="ECO:0000256" key="4">
    <source>
        <dbReference type="ARBA" id="ARBA00022679"/>
    </source>
</evidence>